<keyword evidence="3" id="KW-0321">Glycogen metabolism</keyword>
<dbReference type="InterPro" id="IPR008466">
    <property type="entry name" value="PPP1R1A/B/C"/>
</dbReference>
<evidence type="ECO:0000256" key="7">
    <source>
        <dbReference type="ARBA" id="ARBA00037661"/>
    </source>
</evidence>
<comment type="subunit">
    <text evidence="8">Interacts with PPP1R15A.</text>
</comment>
<dbReference type="GO" id="GO:0005737">
    <property type="term" value="C:cytoplasm"/>
    <property type="evidence" value="ECO:0007669"/>
    <property type="project" value="TreeGrafter"/>
</dbReference>
<dbReference type="PANTHER" id="PTHR15417">
    <property type="entry name" value="PROTEIN PHOSPHATASE INHIBITOR AND DOPAMINE- AND CAMP-REGULATED NEURONAL PHOSPHOPROTEIN"/>
    <property type="match status" value="1"/>
</dbReference>
<accession>Q4RX06</accession>
<evidence type="ECO:0000313" key="13">
    <source>
        <dbReference type="EMBL" id="CAG07076.1"/>
    </source>
</evidence>
<evidence type="ECO:0000256" key="3">
    <source>
        <dbReference type="ARBA" id="ARBA00022600"/>
    </source>
</evidence>
<feature type="transmembrane region" description="Helical" evidence="12">
    <location>
        <begin position="52"/>
        <end position="73"/>
    </location>
</feature>
<dbReference type="GO" id="GO:0004864">
    <property type="term" value="F:protein phosphatase inhibitor activity"/>
    <property type="evidence" value="ECO:0007669"/>
    <property type="project" value="UniProtKB-KW"/>
</dbReference>
<keyword evidence="2" id="KW-0597">Phosphoprotein</keyword>
<dbReference type="EMBL" id="CAAE01014979">
    <property type="protein sequence ID" value="CAG07076.1"/>
    <property type="molecule type" value="Genomic_DNA"/>
</dbReference>
<dbReference type="GO" id="GO:0005977">
    <property type="term" value="P:glycogen metabolic process"/>
    <property type="evidence" value="ECO:0007669"/>
    <property type="project" value="UniProtKB-KW"/>
</dbReference>
<reference evidence="13" key="1">
    <citation type="journal article" date="2004" name="Nature">
        <title>Genome duplication in the teleost fish Tetraodon nigroviridis reveals the early vertebrate proto-karyotype.</title>
        <authorList>
            <person name="Jaillon O."/>
            <person name="Aury J.-M."/>
            <person name="Brunet F."/>
            <person name="Petit J.-L."/>
            <person name="Stange-Thomann N."/>
            <person name="Mauceli E."/>
            <person name="Bouneau L."/>
            <person name="Fischer C."/>
            <person name="Ozouf-Costaz C."/>
            <person name="Bernot A."/>
            <person name="Nicaud S."/>
            <person name="Jaffe D."/>
            <person name="Fisher S."/>
            <person name="Lutfalla G."/>
            <person name="Dossat C."/>
            <person name="Segurens B."/>
            <person name="Dasilva C."/>
            <person name="Salanoubat M."/>
            <person name="Levy M."/>
            <person name="Boudet N."/>
            <person name="Castellano S."/>
            <person name="Anthouard V."/>
            <person name="Jubin C."/>
            <person name="Castelli V."/>
            <person name="Katinka M."/>
            <person name="Vacherie B."/>
            <person name="Biemont C."/>
            <person name="Skalli Z."/>
            <person name="Cattolico L."/>
            <person name="Poulain J."/>
            <person name="De Berardinis V."/>
            <person name="Cruaud C."/>
            <person name="Duprat S."/>
            <person name="Brottier P."/>
            <person name="Coutanceau J.-P."/>
            <person name="Gouzy J."/>
            <person name="Parra G."/>
            <person name="Lardier G."/>
            <person name="Chapple C."/>
            <person name="McKernan K.J."/>
            <person name="McEwan P."/>
            <person name="Bosak S."/>
            <person name="Kellis M."/>
            <person name="Volff J.-N."/>
            <person name="Guigo R."/>
            <person name="Zody M.C."/>
            <person name="Mesirov J."/>
            <person name="Lindblad-Toh K."/>
            <person name="Birren B."/>
            <person name="Nusbaum C."/>
            <person name="Kahn D."/>
            <person name="Robinson-Rechavi M."/>
            <person name="Laudet V."/>
            <person name="Schachter V."/>
            <person name="Quetier F."/>
            <person name="Saurin W."/>
            <person name="Scarpelli C."/>
            <person name="Wincker P."/>
            <person name="Lander E.S."/>
            <person name="Weissenbach J."/>
            <person name="Roest Crollius H."/>
        </authorList>
    </citation>
    <scope>NUCLEOTIDE SEQUENCE [LARGE SCALE GENOMIC DNA]</scope>
</reference>
<dbReference type="Pfam" id="PF05395">
    <property type="entry name" value="DARPP-32"/>
    <property type="match status" value="1"/>
</dbReference>
<feature type="region of interest" description="Disordered" evidence="11">
    <location>
        <begin position="28"/>
        <end position="50"/>
    </location>
</feature>
<keyword evidence="12" id="KW-1133">Transmembrane helix</keyword>
<sequence>ATMETGSPRKIQFTVPLLDTHLDPEAAEQIRRRRPTPATLVASSDQSSPEPVLPILPTLLLSLTFYLLFLPLFQSCSSWWNTICTGSNREQRMSAPQRAACPTAPVPTRFRPGRSSHMMTKPP</sequence>
<evidence type="ECO:0000256" key="5">
    <source>
        <dbReference type="ARBA" id="ARBA00023272"/>
    </source>
</evidence>
<evidence type="ECO:0000256" key="1">
    <source>
        <dbReference type="ARBA" id="ARBA00007775"/>
    </source>
</evidence>
<keyword evidence="4" id="KW-0007">Acetylation</keyword>
<evidence type="ECO:0000256" key="4">
    <source>
        <dbReference type="ARBA" id="ARBA00022990"/>
    </source>
</evidence>
<dbReference type="OrthoDB" id="9940275at2759"/>
<gene>
    <name evidence="13" type="ORF">GSTENG00027617001</name>
</gene>
<comment type="function">
    <text evidence="7">Inhibitor of protein-phosphatase 1. This protein may be important in hormonal control of glycogen metabolism. Hormones that elevate intracellular cAMP increase I-1 activity in many tissues. I-1 activation may impose cAMP control over proteins that are not directly phosphorylated by PKA. Following a rise in intracellular calcium, I-1 is inactivated by calcineurin (or PP2B). Does not inhibit type-2 phosphatases.</text>
</comment>
<evidence type="ECO:0000256" key="12">
    <source>
        <dbReference type="SAM" id="Phobius"/>
    </source>
</evidence>
<evidence type="ECO:0000256" key="10">
    <source>
        <dbReference type="ARBA" id="ARBA00042082"/>
    </source>
</evidence>
<keyword evidence="5" id="KW-0650">Protein phosphatase inhibitor</keyword>
<evidence type="ECO:0000256" key="9">
    <source>
        <dbReference type="ARBA" id="ARBA00040692"/>
    </source>
</evidence>
<name>Q4RX06_TETNG</name>
<keyword evidence="12" id="KW-0812">Transmembrane</keyword>
<feature type="non-terminal residue" evidence="13">
    <location>
        <position position="1"/>
    </location>
</feature>
<dbReference type="KEGG" id="tng:GSTEN00027617G001"/>
<evidence type="ECO:0000256" key="2">
    <source>
        <dbReference type="ARBA" id="ARBA00022553"/>
    </source>
</evidence>
<dbReference type="GO" id="GO:0035556">
    <property type="term" value="P:intracellular signal transduction"/>
    <property type="evidence" value="ECO:0007669"/>
    <property type="project" value="TreeGrafter"/>
</dbReference>
<organism evidence="13">
    <name type="scientific">Tetraodon nigroviridis</name>
    <name type="common">Spotted green pufferfish</name>
    <name type="synonym">Chelonodon nigroviridis</name>
    <dbReference type="NCBI Taxonomy" id="99883"/>
    <lineage>
        <taxon>Eukaryota</taxon>
        <taxon>Metazoa</taxon>
        <taxon>Chordata</taxon>
        <taxon>Craniata</taxon>
        <taxon>Vertebrata</taxon>
        <taxon>Euteleostomi</taxon>
        <taxon>Actinopterygii</taxon>
        <taxon>Neopterygii</taxon>
        <taxon>Teleostei</taxon>
        <taxon>Neoteleostei</taxon>
        <taxon>Acanthomorphata</taxon>
        <taxon>Eupercaria</taxon>
        <taxon>Tetraodontiformes</taxon>
        <taxon>Tetradontoidea</taxon>
        <taxon>Tetraodontidae</taxon>
        <taxon>Tetraodon</taxon>
    </lineage>
</organism>
<evidence type="ECO:0000256" key="11">
    <source>
        <dbReference type="SAM" id="MobiDB-lite"/>
    </source>
</evidence>
<dbReference type="PANTHER" id="PTHR15417:SF4">
    <property type="entry name" value="PROTEIN PHOSPHATASE 1 REGULATORY SUBUNIT 1A"/>
    <property type="match status" value="1"/>
</dbReference>
<keyword evidence="6" id="KW-0119">Carbohydrate metabolism</keyword>
<evidence type="ECO:0000256" key="6">
    <source>
        <dbReference type="ARBA" id="ARBA00023277"/>
    </source>
</evidence>
<proteinExistence type="inferred from homology"/>
<keyword evidence="12" id="KW-0472">Membrane</keyword>
<evidence type="ECO:0000256" key="8">
    <source>
        <dbReference type="ARBA" id="ARBA00038671"/>
    </source>
</evidence>
<comment type="similarity">
    <text evidence="1">Belongs to the protein phosphatase inhibitor 1 family.</text>
</comment>
<dbReference type="AlphaFoldDB" id="Q4RX06"/>
<reference evidence="13" key="2">
    <citation type="submission" date="2004-02" db="EMBL/GenBank/DDBJ databases">
        <authorList>
            <consortium name="Genoscope"/>
            <consortium name="Whitehead Institute Centre for Genome Research"/>
        </authorList>
    </citation>
    <scope>NUCLEOTIDE SEQUENCE</scope>
</reference>
<feature type="region of interest" description="Disordered" evidence="11">
    <location>
        <begin position="91"/>
        <end position="123"/>
    </location>
</feature>
<comment type="caution">
    <text evidence="13">The sequence shown here is derived from an EMBL/GenBank/DDBJ whole genome shotgun (WGS) entry which is preliminary data.</text>
</comment>
<protein>
    <recommendedName>
        <fullName evidence="9">Protein phosphatase 1 regulatory subunit 1A</fullName>
    </recommendedName>
    <alternativeName>
        <fullName evidence="10">Protein phosphatase inhibitor 1</fullName>
    </alternativeName>
</protein>